<evidence type="ECO:0000313" key="3">
    <source>
        <dbReference type="Proteomes" id="UP000288789"/>
    </source>
</evidence>
<evidence type="ECO:0000256" key="1">
    <source>
        <dbReference type="SAM" id="Phobius"/>
    </source>
</evidence>
<dbReference type="AlphaFoldDB" id="A0A443Z5K9"/>
<comment type="caution">
    <text evidence="2">The sequence shown here is derived from an EMBL/GenBank/DDBJ whole genome shotgun (WGS) entry which is preliminary data.</text>
</comment>
<dbReference type="Proteomes" id="UP000288789">
    <property type="component" value="Unassembled WGS sequence"/>
</dbReference>
<gene>
    <name evidence="2" type="ORF">EGC76_02385</name>
</gene>
<sequence length="183" mass="20176">MPLNKGSVKRWLPKLVGLFLFDLVWISAVAGRSEWLLATLLLVCLQVALAIRSSAFSWRLYALFVALGLALEATVVGVGILTFDGGFLPWWLILLWLGFAGMLMNTLSDLAGRPVWAALLGIASGPLTYAIGIRLGAAELLRAEWLLWVVYAMLWAVYMVIFALLMQRFVVAQPKTEGGHDEN</sequence>
<dbReference type="InterPro" id="IPR021306">
    <property type="entry name" value="DUF2878"/>
</dbReference>
<feature type="transmembrane region" description="Helical" evidence="1">
    <location>
        <begin position="60"/>
        <end position="81"/>
    </location>
</feature>
<keyword evidence="1" id="KW-0812">Transmembrane</keyword>
<name>A0A443Z5K9_9GAMM</name>
<dbReference type="OrthoDB" id="6522758at2"/>
<reference evidence="2 3" key="1">
    <citation type="submission" date="2018-12" db="EMBL/GenBank/DDBJ databases">
        <authorList>
            <person name="Li A."/>
            <person name="Zhang M."/>
            <person name="Zhu H."/>
        </authorList>
    </citation>
    <scope>NUCLEOTIDE SEQUENCE [LARGE SCALE GENOMIC DNA]</scope>
    <source>
        <strain evidence="2 3">R04H25</strain>
    </source>
</reference>
<accession>A0A443Z5K9</accession>
<feature type="transmembrane region" description="Helical" evidence="1">
    <location>
        <begin position="35"/>
        <end position="53"/>
    </location>
</feature>
<keyword evidence="1" id="KW-0472">Membrane</keyword>
<feature type="transmembrane region" description="Helical" evidence="1">
    <location>
        <begin position="12"/>
        <end position="29"/>
    </location>
</feature>
<keyword evidence="3" id="KW-1185">Reference proteome</keyword>
<proteinExistence type="predicted"/>
<feature type="transmembrane region" description="Helical" evidence="1">
    <location>
        <begin position="145"/>
        <end position="165"/>
    </location>
</feature>
<keyword evidence="1" id="KW-1133">Transmembrane helix</keyword>
<evidence type="ECO:0000313" key="2">
    <source>
        <dbReference type="EMBL" id="RWU12059.1"/>
    </source>
</evidence>
<protein>
    <submittedName>
        <fullName evidence="2">DUF2878 family protein</fullName>
    </submittedName>
</protein>
<feature type="transmembrane region" description="Helical" evidence="1">
    <location>
        <begin position="114"/>
        <end position="133"/>
    </location>
</feature>
<dbReference type="Pfam" id="PF11086">
    <property type="entry name" value="DUF2878"/>
    <property type="match status" value="1"/>
</dbReference>
<dbReference type="EMBL" id="RSFE01000002">
    <property type="protein sequence ID" value="RWU12059.1"/>
    <property type="molecule type" value="Genomic_DNA"/>
</dbReference>
<feature type="transmembrane region" description="Helical" evidence="1">
    <location>
        <begin position="87"/>
        <end position="107"/>
    </location>
</feature>
<organism evidence="2 3">
    <name type="scientific">Pseudidiomarina gelatinasegens</name>
    <dbReference type="NCBI Taxonomy" id="2487740"/>
    <lineage>
        <taxon>Bacteria</taxon>
        <taxon>Pseudomonadati</taxon>
        <taxon>Pseudomonadota</taxon>
        <taxon>Gammaproteobacteria</taxon>
        <taxon>Alteromonadales</taxon>
        <taxon>Idiomarinaceae</taxon>
        <taxon>Pseudidiomarina</taxon>
    </lineage>
</organism>
<dbReference type="RefSeq" id="WP_128351427.1">
    <property type="nucleotide sequence ID" value="NZ_RSFE01000002.1"/>
</dbReference>